<keyword evidence="2" id="KW-0677">Repeat</keyword>
<feature type="domain" description="C3H1-type" evidence="7">
    <location>
        <begin position="30"/>
        <end position="58"/>
    </location>
</feature>
<dbReference type="InterPro" id="IPR000571">
    <property type="entry name" value="Znf_CCCH"/>
</dbReference>
<accession>A0A1Y1WCH7</accession>
<dbReference type="Proteomes" id="UP000193922">
    <property type="component" value="Unassembled WGS sequence"/>
</dbReference>
<dbReference type="OrthoDB" id="410307at2759"/>
<feature type="zinc finger region" description="C3H1-type" evidence="5">
    <location>
        <begin position="30"/>
        <end position="58"/>
    </location>
</feature>
<sequence>MEPTHSPTSSAESTTSASAPTDKPRIKMQLYKTEPCQNWSLYGTCRYGNLCKFAHGMTEQRSRLRHPKYKTSLCKDFPLGKCTFGMRCNFAHSLDELRMGTSAAQGAGQTQNQVVLQTPITMLADGRMLSTFTPVAANQDSQSPAAAAAAAAAANAAAMAGQLRRQTSLSVLTGGQSAEGQAIGLSHAAPTSATTPHQQYAHPSPNSFTGIQMHGSSSDAPQSFASQRNISQPQQLHYLHQERVNVARRVSSLSQLPTFKSPQLHSGASVASQSYMYMAPNAYHASPLSHVPIGGYGSPALSSPSLSLREFDEQPSVTPVQSELGVLGDAPYGIGSSQHYCQQPRRTLTSSISMQSLPRYKMQTNWDQPMPAAANASSSSLLQPTLGSQISGSSLADQDVWGSSGSTFGADPVGLTQESRFFPSGSSLGTSTASTTAIGSMFGSDSLGIHYPAGQLRRQQSKEDWSSMRQAYPSPVNAVSTGYFAESPKAESRFASLRAAPCCHYQPQAIPALHRLLRPMPVVGAHLLLDMNCREGPRLILFLPPCFILLGTIGSRIPVHSIRPPCHEETLKPPTNYRPASLPRPLSHSILR</sequence>
<dbReference type="Gene3D" id="4.10.1000.10">
    <property type="entry name" value="Zinc finger, CCCH-type"/>
    <property type="match status" value="2"/>
</dbReference>
<evidence type="ECO:0000256" key="6">
    <source>
        <dbReference type="SAM" id="MobiDB-lite"/>
    </source>
</evidence>
<dbReference type="PANTHER" id="PTHR12547">
    <property type="entry name" value="CCCH ZINC FINGER/TIS11-RELATED"/>
    <property type="match status" value="1"/>
</dbReference>
<dbReference type="STRING" id="61395.A0A1Y1WCH7"/>
<evidence type="ECO:0000313" key="9">
    <source>
        <dbReference type="Proteomes" id="UP000193922"/>
    </source>
</evidence>
<keyword evidence="3 5" id="KW-0863">Zinc-finger</keyword>
<keyword evidence="4 5" id="KW-0862">Zinc</keyword>
<feature type="region of interest" description="Disordered" evidence="6">
    <location>
        <begin position="568"/>
        <end position="592"/>
    </location>
</feature>
<dbReference type="GO" id="GO:0008270">
    <property type="term" value="F:zinc ion binding"/>
    <property type="evidence" value="ECO:0007669"/>
    <property type="project" value="UniProtKB-KW"/>
</dbReference>
<dbReference type="PROSITE" id="PS50103">
    <property type="entry name" value="ZF_C3H1"/>
    <property type="match status" value="2"/>
</dbReference>
<comment type="caution">
    <text evidence="8">The sequence shown here is derived from an EMBL/GenBank/DDBJ whole genome shotgun (WGS) entry which is preliminary data.</text>
</comment>
<dbReference type="GO" id="GO:0003729">
    <property type="term" value="F:mRNA binding"/>
    <property type="evidence" value="ECO:0007669"/>
    <property type="project" value="InterPro"/>
</dbReference>
<reference evidence="8 9" key="1">
    <citation type="submission" date="2016-07" db="EMBL/GenBank/DDBJ databases">
        <title>Pervasive Adenine N6-methylation of Active Genes in Fungi.</title>
        <authorList>
            <consortium name="DOE Joint Genome Institute"/>
            <person name="Mondo S.J."/>
            <person name="Dannebaum R.O."/>
            <person name="Kuo R.C."/>
            <person name="Labutti K."/>
            <person name="Haridas S."/>
            <person name="Kuo A."/>
            <person name="Salamov A."/>
            <person name="Ahrendt S.R."/>
            <person name="Lipzen A."/>
            <person name="Sullivan W."/>
            <person name="Andreopoulos W.B."/>
            <person name="Clum A."/>
            <person name="Lindquist E."/>
            <person name="Daum C."/>
            <person name="Ramamoorthy G.K."/>
            <person name="Gryganskyi A."/>
            <person name="Culley D."/>
            <person name="Magnuson J.K."/>
            <person name="James T.Y."/>
            <person name="O'Malley M.A."/>
            <person name="Stajich J.E."/>
            <person name="Spatafora J.W."/>
            <person name="Visel A."/>
            <person name="Grigoriev I.V."/>
        </authorList>
    </citation>
    <scope>NUCLEOTIDE SEQUENCE [LARGE SCALE GENOMIC DNA]</scope>
    <source>
        <strain evidence="8 9">ATCC 12442</strain>
    </source>
</reference>
<proteinExistence type="predicted"/>
<feature type="compositionally biased region" description="Low complexity" evidence="6">
    <location>
        <begin position="1"/>
        <end position="21"/>
    </location>
</feature>
<dbReference type="AlphaFoldDB" id="A0A1Y1WCH7"/>
<dbReference type="Pfam" id="PF00642">
    <property type="entry name" value="zf-CCCH"/>
    <property type="match status" value="1"/>
</dbReference>
<dbReference type="PANTHER" id="PTHR12547:SF18">
    <property type="entry name" value="PROTEIN TIS11"/>
    <property type="match status" value="1"/>
</dbReference>
<feature type="region of interest" description="Disordered" evidence="6">
    <location>
        <begin position="1"/>
        <end position="24"/>
    </location>
</feature>
<dbReference type="InterPro" id="IPR041367">
    <property type="entry name" value="Znf-CCCH_4"/>
</dbReference>
<feature type="region of interest" description="Disordered" evidence="6">
    <location>
        <begin position="190"/>
        <end position="230"/>
    </location>
</feature>
<evidence type="ECO:0000256" key="2">
    <source>
        <dbReference type="ARBA" id="ARBA00022737"/>
    </source>
</evidence>
<feature type="domain" description="C3H1-type" evidence="7">
    <location>
        <begin position="68"/>
        <end position="95"/>
    </location>
</feature>
<dbReference type="InterPro" id="IPR036855">
    <property type="entry name" value="Znf_CCCH_sf"/>
</dbReference>
<evidence type="ECO:0000256" key="4">
    <source>
        <dbReference type="ARBA" id="ARBA00022833"/>
    </source>
</evidence>
<dbReference type="SUPFAM" id="SSF90229">
    <property type="entry name" value="CCCH zinc finger"/>
    <property type="match status" value="2"/>
</dbReference>
<protein>
    <recommendedName>
        <fullName evidence="7">C3H1-type domain-containing protein</fullName>
    </recommendedName>
</protein>
<evidence type="ECO:0000313" key="8">
    <source>
        <dbReference type="EMBL" id="ORX70854.1"/>
    </source>
</evidence>
<gene>
    <name evidence="8" type="ORF">DL89DRAFT_142385</name>
</gene>
<dbReference type="EMBL" id="MCFD01000005">
    <property type="protein sequence ID" value="ORX70854.1"/>
    <property type="molecule type" value="Genomic_DNA"/>
</dbReference>
<evidence type="ECO:0000259" key="7">
    <source>
        <dbReference type="PROSITE" id="PS50103"/>
    </source>
</evidence>
<dbReference type="RefSeq" id="XP_040744433.1">
    <property type="nucleotide sequence ID" value="XM_040883449.1"/>
</dbReference>
<dbReference type="SMART" id="SM00356">
    <property type="entry name" value="ZnF_C3H1"/>
    <property type="match status" value="2"/>
</dbReference>
<name>A0A1Y1WCH7_9FUNG</name>
<keyword evidence="1 5" id="KW-0479">Metal-binding</keyword>
<dbReference type="GeneID" id="63800097"/>
<evidence type="ECO:0000256" key="3">
    <source>
        <dbReference type="ARBA" id="ARBA00022771"/>
    </source>
</evidence>
<evidence type="ECO:0000256" key="5">
    <source>
        <dbReference type="PROSITE-ProRule" id="PRU00723"/>
    </source>
</evidence>
<dbReference type="InterPro" id="IPR045877">
    <property type="entry name" value="ZFP36-like"/>
</dbReference>
<keyword evidence="9" id="KW-1185">Reference proteome</keyword>
<organism evidence="8 9">
    <name type="scientific">Linderina pennispora</name>
    <dbReference type="NCBI Taxonomy" id="61395"/>
    <lineage>
        <taxon>Eukaryota</taxon>
        <taxon>Fungi</taxon>
        <taxon>Fungi incertae sedis</taxon>
        <taxon>Zoopagomycota</taxon>
        <taxon>Kickxellomycotina</taxon>
        <taxon>Kickxellomycetes</taxon>
        <taxon>Kickxellales</taxon>
        <taxon>Kickxellaceae</taxon>
        <taxon>Linderina</taxon>
    </lineage>
</organism>
<dbReference type="Pfam" id="PF18044">
    <property type="entry name" value="zf-CCCH_4"/>
    <property type="match status" value="1"/>
</dbReference>
<feature type="compositionally biased region" description="Polar residues" evidence="6">
    <location>
        <begin position="204"/>
        <end position="230"/>
    </location>
</feature>
<feature type="zinc finger region" description="C3H1-type" evidence="5">
    <location>
        <begin position="68"/>
        <end position="95"/>
    </location>
</feature>
<evidence type="ECO:0000256" key="1">
    <source>
        <dbReference type="ARBA" id="ARBA00022723"/>
    </source>
</evidence>